<protein>
    <submittedName>
        <fullName evidence="5">Uncharacterized protein</fullName>
    </submittedName>
</protein>
<dbReference type="Gene3D" id="3.30.70.360">
    <property type="match status" value="1"/>
</dbReference>
<organism evidence="5">
    <name type="scientific">marine metagenome</name>
    <dbReference type="NCBI Taxonomy" id="408172"/>
    <lineage>
        <taxon>unclassified sequences</taxon>
        <taxon>metagenomes</taxon>
        <taxon>ecological metagenomes</taxon>
    </lineage>
</organism>
<dbReference type="NCBIfam" id="NF009557">
    <property type="entry name" value="PRK13009.1"/>
    <property type="match status" value="1"/>
</dbReference>
<sequence length="254" mass="27046">DLACELIRARSITPDDAGCQTILSSHLLTQGFHCESVNSHNVTNLWATRTFGSGTGPHLVFAGHTDVVPTGPLTLWSSNPFAPKVKDGLLLGRGAADMKSSLAAMVVATESLNANLNGTLSFLLTSDEEGPAVHGTRHVINVLEKRGIVPDFCIIGEPSSSETIGDTVRRGRRGSLNGQLLISGIQGHVAYPEHAVNPIHYGLQALADLSSEQWDDGNDSYPPTTFQISNFTAGTGATNVVPAQAEIQFNFRFN</sequence>
<name>A0A383A3H3_9ZZZZ</name>
<evidence type="ECO:0000256" key="3">
    <source>
        <dbReference type="ARBA" id="ARBA00022801"/>
    </source>
</evidence>
<comment type="cofactor">
    <cofactor evidence="1">
        <name>Zn(2+)</name>
        <dbReference type="ChEBI" id="CHEBI:29105"/>
    </cofactor>
</comment>
<dbReference type="EMBL" id="UINC01188355">
    <property type="protein sequence ID" value="SVE01538.1"/>
    <property type="molecule type" value="Genomic_DNA"/>
</dbReference>
<dbReference type="GO" id="GO:0008777">
    <property type="term" value="F:acetylornithine deacetylase activity"/>
    <property type="evidence" value="ECO:0007669"/>
    <property type="project" value="TreeGrafter"/>
</dbReference>
<dbReference type="SUPFAM" id="SSF53187">
    <property type="entry name" value="Zn-dependent exopeptidases"/>
    <property type="match status" value="1"/>
</dbReference>
<evidence type="ECO:0000256" key="2">
    <source>
        <dbReference type="ARBA" id="ARBA00022723"/>
    </source>
</evidence>
<evidence type="ECO:0000256" key="4">
    <source>
        <dbReference type="ARBA" id="ARBA00022833"/>
    </source>
</evidence>
<keyword evidence="4" id="KW-0862">Zinc</keyword>
<feature type="non-terminal residue" evidence="5">
    <location>
        <position position="254"/>
    </location>
</feature>
<dbReference type="PROSITE" id="PS00759">
    <property type="entry name" value="ARGE_DAPE_CPG2_2"/>
    <property type="match status" value="1"/>
</dbReference>
<accession>A0A383A3H3</accession>
<dbReference type="InterPro" id="IPR002933">
    <property type="entry name" value="Peptidase_M20"/>
</dbReference>
<dbReference type="InterPro" id="IPR050072">
    <property type="entry name" value="Peptidase_M20A"/>
</dbReference>
<proteinExistence type="predicted"/>
<gene>
    <name evidence="5" type="ORF">METZ01_LOCUS454392</name>
</gene>
<evidence type="ECO:0000256" key="1">
    <source>
        <dbReference type="ARBA" id="ARBA00001947"/>
    </source>
</evidence>
<dbReference type="PANTHER" id="PTHR43808">
    <property type="entry name" value="ACETYLORNITHINE DEACETYLASE"/>
    <property type="match status" value="1"/>
</dbReference>
<keyword evidence="3" id="KW-0378">Hydrolase</keyword>
<dbReference type="GO" id="GO:0046872">
    <property type="term" value="F:metal ion binding"/>
    <property type="evidence" value="ECO:0007669"/>
    <property type="project" value="UniProtKB-KW"/>
</dbReference>
<dbReference type="AlphaFoldDB" id="A0A383A3H3"/>
<dbReference type="PANTHER" id="PTHR43808:SF31">
    <property type="entry name" value="N-ACETYL-L-CITRULLINE DEACETYLASE"/>
    <property type="match status" value="1"/>
</dbReference>
<reference evidence="5" key="1">
    <citation type="submission" date="2018-05" db="EMBL/GenBank/DDBJ databases">
        <authorList>
            <person name="Lanie J.A."/>
            <person name="Ng W.-L."/>
            <person name="Kazmierczak K.M."/>
            <person name="Andrzejewski T.M."/>
            <person name="Davidsen T.M."/>
            <person name="Wayne K.J."/>
            <person name="Tettelin H."/>
            <person name="Glass J.I."/>
            <person name="Rusch D."/>
            <person name="Podicherti R."/>
            <person name="Tsui H.-C.T."/>
            <person name="Winkler M.E."/>
        </authorList>
    </citation>
    <scope>NUCLEOTIDE SEQUENCE</scope>
</reference>
<dbReference type="SUPFAM" id="SSF55031">
    <property type="entry name" value="Bacterial exopeptidase dimerisation domain"/>
    <property type="match status" value="1"/>
</dbReference>
<feature type="non-terminal residue" evidence="5">
    <location>
        <position position="1"/>
    </location>
</feature>
<dbReference type="Pfam" id="PF01546">
    <property type="entry name" value="Peptidase_M20"/>
    <property type="match status" value="1"/>
</dbReference>
<dbReference type="InterPro" id="IPR001261">
    <property type="entry name" value="ArgE/DapE_CS"/>
</dbReference>
<dbReference type="GO" id="GO:0006526">
    <property type="term" value="P:L-arginine biosynthetic process"/>
    <property type="evidence" value="ECO:0007669"/>
    <property type="project" value="TreeGrafter"/>
</dbReference>
<dbReference type="Gene3D" id="3.40.630.10">
    <property type="entry name" value="Zn peptidases"/>
    <property type="match status" value="1"/>
</dbReference>
<dbReference type="InterPro" id="IPR036264">
    <property type="entry name" value="Bact_exopeptidase_dim_dom"/>
</dbReference>
<evidence type="ECO:0000313" key="5">
    <source>
        <dbReference type="EMBL" id="SVE01538.1"/>
    </source>
</evidence>
<keyword evidence="2" id="KW-0479">Metal-binding</keyword>